<evidence type="ECO:0000256" key="6">
    <source>
        <dbReference type="ARBA" id="ARBA00022692"/>
    </source>
</evidence>
<dbReference type="EMBL" id="FPAU01000003">
    <property type="protein sequence ID" value="SFT96878.1"/>
    <property type="molecule type" value="Genomic_DNA"/>
</dbReference>
<evidence type="ECO:0000256" key="3">
    <source>
        <dbReference type="ARBA" id="ARBA00022448"/>
    </source>
</evidence>
<accession>A0A1I7CBT7</accession>
<evidence type="ECO:0000256" key="11">
    <source>
        <dbReference type="ARBA" id="ARBA00023136"/>
    </source>
</evidence>
<dbReference type="FunFam" id="2.170.130.10:FF:000001">
    <property type="entry name" value="Catecholate siderophore TonB-dependent receptor"/>
    <property type="match status" value="1"/>
</dbReference>
<dbReference type="NCBIfam" id="TIGR01783">
    <property type="entry name" value="TonB-siderophor"/>
    <property type="match status" value="1"/>
</dbReference>
<evidence type="ECO:0000256" key="10">
    <source>
        <dbReference type="ARBA" id="ARBA00023077"/>
    </source>
</evidence>
<evidence type="ECO:0000256" key="7">
    <source>
        <dbReference type="ARBA" id="ARBA00022729"/>
    </source>
</evidence>
<evidence type="ECO:0000256" key="9">
    <source>
        <dbReference type="ARBA" id="ARBA00023065"/>
    </source>
</evidence>
<keyword evidence="9" id="KW-0406">Ion transport</keyword>
<keyword evidence="11 14" id="KW-0472">Membrane</keyword>
<dbReference type="GO" id="GO:0015891">
    <property type="term" value="P:siderophore transport"/>
    <property type="evidence" value="ECO:0007669"/>
    <property type="project" value="InterPro"/>
</dbReference>
<evidence type="ECO:0000259" key="17">
    <source>
        <dbReference type="Pfam" id="PF00593"/>
    </source>
</evidence>
<evidence type="ECO:0000313" key="20">
    <source>
        <dbReference type="Proteomes" id="UP000199187"/>
    </source>
</evidence>
<dbReference type="InterPro" id="IPR012910">
    <property type="entry name" value="Plug_dom"/>
</dbReference>
<dbReference type="Gene3D" id="2.170.130.10">
    <property type="entry name" value="TonB-dependent receptor, plug domain"/>
    <property type="match status" value="1"/>
</dbReference>
<evidence type="ECO:0000256" key="8">
    <source>
        <dbReference type="ARBA" id="ARBA00023004"/>
    </source>
</evidence>
<evidence type="ECO:0000256" key="15">
    <source>
        <dbReference type="RuleBase" id="RU003357"/>
    </source>
</evidence>
<keyword evidence="10 15" id="KW-0798">TonB box</keyword>
<dbReference type="CDD" id="cd01347">
    <property type="entry name" value="ligand_gated_channel"/>
    <property type="match status" value="1"/>
</dbReference>
<evidence type="ECO:0000256" key="13">
    <source>
        <dbReference type="ARBA" id="ARBA00023237"/>
    </source>
</evidence>
<evidence type="ECO:0000256" key="5">
    <source>
        <dbReference type="ARBA" id="ARBA00022496"/>
    </source>
</evidence>
<evidence type="ECO:0000256" key="14">
    <source>
        <dbReference type="PROSITE-ProRule" id="PRU01360"/>
    </source>
</evidence>
<dbReference type="RefSeq" id="WP_090122336.1">
    <property type="nucleotide sequence ID" value="NZ_CP045300.1"/>
</dbReference>
<keyword evidence="8" id="KW-0408">Iron</keyword>
<comment type="similarity">
    <text evidence="2 14 15">Belongs to the TonB-dependent receptor family.</text>
</comment>
<keyword evidence="7 16" id="KW-0732">Signal</keyword>
<comment type="subcellular location">
    <subcellularLocation>
        <location evidence="1 14">Cell outer membrane</location>
        <topology evidence="1 14">Multi-pass membrane protein</topology>
    </subcellularLocation>
</comment>
<dbReference type="InterPro" id="IPR039426">
    <property type="entry name" value="TonB-dep_rcpt-like"/>
</dbReference>
<dbReference type="PANTHER" id="PTHR32552">
    <property type="entry name" value="FERRICHROME IRON RECEPTOR-RELATED"/>
    <property type="match status" value="1"/>
</dbReference>
<dbReference type="InterPro" id="IPR036942">
    <property type="entry name" value="Beta-barrel_TonB_sf"/>
</dbReference>
<dbReference type="OrthoDB" id="127311at2"/>
<keyword evidence="13 14" id="KW-0998">Cell outer membrane</keyword>
<gene>
    <name evidence="19" type="ORF">SAMN05192562_103425</name>
</gene>
<dbReference type="GO" id="GO:0015344">
    <property type="term" value="F:siderophore uptake transmembrane transporter activity"/>
    <property type="evidence" value="ECO:0007669"/>
    <property type="project" value="TreeGrafter"/>
</dbReference>
<dbReference type="InterPro" id="IPR037066">
    <property type="entry name" value="Plug_dom_sf"/>
</dbReference>
<sequence>MFAKTRLALMIGCITGGMNVSVLAQETSTTDDTVVVTSQMQSGATKLETPDIETPQAVSIVTRQQYEEQGATSVRQAVSYTPGVYSNQIGASNRFDYIVLRGFSDGSLDNVYLDGLKLMGDTNSHSSLVIDPWFLDSVEVVRGPASVLYGRSSPGGIVALNSRKPSFDPGGEVKLFAGNNNQRGAAFDVTGPVDDNDRVAARLTGMTRYADSQFDPLKEQRYAIAPSLTWRITDQTRLELMAYLHRDPEGGSHSGLPYEGTVTSHAGRKISNTFFEGEDDYDNYDRRENMVGYNVEHAFDSGWSVRQKLRYLHTNVNLNQVYAAGWLNDTELNRGYSGSDESLSAITLDNQIDGSVDTGIINHRLLFGVDYQRRSNNVTASYGSFPAIDAFNPVYGADPLSISVYSREKHKLEQTGIYLQDQMSLDRWRLTLGGRHDRVKITNINTINDTRDTLDQNHFSSRAALMYLFDSGFAPYVSYSTAFTPTSFTDEYGKILQPMKGKQWEAGLKFQPEGSQTMYSASLYRINQENIATKVEPTDPYRSIGEIESEGVELEAVGQLTESLRLQAAYTYNDIRYKKSSVEEQGKRAVYAPRNQASAWLSYDVKTGLFNGLTVGSGVRYVNGITSDRQNMHTLPSYTLVDLAVGYDLSHVGLKGMSAQLNVNNLADKRYVAACNSLSYCYFGAERSIVGSVSWAF</sequence>
<evidence type="ECO:0000256" key="16">
    <source>
        <dbReference type="SAM" id="SignalP"/>
    </source>
</evidence>
<evidence type="ECO:0000256" key="2">
    <source>
        <dbReference type="ARBA" id="ARBA00009810"/>
    </source>
</evidence>
<keyword evidence="5" id="KW-0410">Iron transport</keyword>
<evidence type="ECO:0000313" key="19">
    <source>
        <dbReference type="EMBL" id="SFT96878.1"/>
    </source>
</evidence>
<dbReference type="FunFam" id="2.40.170.20:FF:000005">
    <property type="entry name" value="TonB-dependent siderophore receptor"/>
    <property type="match status" value="1"/>
</dbReference>
<feature type="chain" id="PRO_5011533561" evidence="16">
    <location>
        <begin position="25"/>
        <end position="697"/>
    </location>
</feature>
<evidence type="ECO:0000259" key="18">
    <source>
        <dbReference type="Pfam" id="PF07715"/>
    </source>
</evidence>
<feature type="signal peptide" evidence="16">
    <location>
        <begin position="1"/>
        <end position="24"/>
    </location>
</feature>
<dbReference type="Pfam" id="PF00593">
    <property type="entry name" value="TonB_dep_Rec_b-barrel"/>
    <property type="match status" value="1"/>
</dbReference>
<keyword evidence="12" id="KW-0675">Receptor</keyword>
<dbReference type="Gene3D" id="2.40.170.20">
    <property type="entry name" value="TonB-dependent receptor, beta-barrel domain"/>
    <property type="match status" value="1"/>
</dbReference>
<evidence type="ECO:0000256" key="12">
    <source>
        <dbReference type="ARBA" id="ARBA00023170"/>
    </source>
</evidence>
<evidence type="ECO:0000256" key="4">
    <source>
        <dbReference type="ARBA" id="ARBA00022452"/>
    </source>
</evidence>
<keyword evidence="20" id="KW-1185">Reference proteome</keyword>
<dbReference type="PROSITE" id="PS52016">
    <property type="entry name" value="TONB_DEPENDENT_REC_3"/>
    <property type="match status" value="1"/>
</dbReference>
<dbReference type="SUPFAM" id="SSF56935">
    <property type="entry name" value="Porins"/>
    <property type="match status" value="1"/>
</dbReference>
<protein>
    <submittedName>
        <fullName evidence="19">Iron complex outermembrane recepter protein</fullName>
    </submittedName>
</protein>
<dbReference type="InterPro" id="IPR000531">
    <property type="entry name" value="Beta-barrel_TonB"/>
</dbReference>
<dbReference type="InterPro" id="IPR010105">
    <property type="entry name" value="TonB_sidphr_rcpt"/>
</dbReference>
<feature type="domain" description="TonB-dependent receptor-like beta-barrel" evidence="17">
    <location>
        <begin position="246"/>
        <end position="666"/>
    </location>
</feature>
<keyword evidence="4 14" id="KW-1134">Transmembrane beta strand</keyword>
<organism evidence="19 20">
    <name type="scientific">Kosakonia arachidis</name>
    <dbReference type="NCBI Taxonomy" id="551989"/>
    <lineage>
        <taxon>Bacteria</taxon>
        <taxon>Pseudomonadati</taxon>
        <taxon>Pseudomonadota</taxon>
        <taxon>Gammaproteobacteria</taxon>
        <taxon>Enterobacterales</taxon>
        <taxon>Enterobacteriaceae</taxon>
        <taxon>Kosakonia</taxon>
    </lineage>
</organism>
<proteinExistence type="inferred from homology"/>
<keyword evidence="3 14" id="KW-0813">Transport</keyword>
<name>A0A1I7CBT7_9ENTR</name>
<dbReference type="PANTHER" id="PTHR32552:SF68">
    <property type="entry name" value="FERRICHROME OUTER MEMBRANE TRANSPORTER_PHAGE RECEPTOR"/>
    <property type="match status" value="1"/>
</dbReference>
<dbReference type="Proteomes" id="UP000199187">
    <property type="component" value="Unassembled WGS sequence"/>
</dbReference>
<evidence type="ECO:0000256" key="1">
    <source>
        <dbReference type="ARBA" id="ARBA00004571"/>
    </source>
</evidence>
<dbReference type="Pfam" id="PF07715">
    <property type="entry name" value="Plug"/>
    <property type="match status" value="1"/>
</dbReference>
<dbReference type="AlphaFoldDB" id="A0A1I7CBT7"/>
<keyword evidence="6 14" id="KW-0812">Transmembrane</keyword>
<feature type="domain" description="TonB-dependent receptor plug" evidence="18">
    <location>
        <begin position="52"/>
        <end position="157"/>
    </location>
</feature>
<dbReference type="GO" id="GO:0009279">
    <property type="term" value="C:cell outer membrane"/>
    <property type="evidence" value="ECO:0007669"/>
    <property type="project" value="UniProtKB-SubCell"/>
</dbReference>
<reference evidence="20" key="1">
    <citation type="submission" date="2016-10" db="EMBL/GenBank/DDBJ databases">
        <authorList>
            <person name="Varghese N."/>
            <person name="Submissions S."/>
        </authorList>
    </citation>
    <scope>NUCLEOTIDE SEQUENCE [LARGE SCALE GENOMIC DNA]</scope>
    <source>
        <strain evidence="20">Ah-143</strain>
    </source>
</reference>
<dbReference type="GO" id="GO:0038023">
    <property type="term" value="F:signaling receptor activity"/>
    <property type="evidence" value="ECO:0007669"/>
    <property type="project" value="InterPro"/>
</dbReference>